<proteinExistence type="predicted"/>
<comment type="caution">
    <text evidence="2">The sequence shown here is derived from an EMBL/GenBank/DDBJ whole genome shotgun (WGS) entry which is preliminary data.</text>
</comment>
<gene>
    <name evidence="2" type="ORF">DJ019_09105</name>
</gene>
<organism evidence="2 3">
    <name type="scientific">Phenylobacterium kunshanense</name>
    <dbReference type="NCBI Taxonomy" id="1445034"/>
    <lineage>
        <taxon>Bacteria</taxon>
        <taxon>Pseudomonadati</taxon>
        <taxon>Pseudomonadota</taxon>
        <taxon>Alphaproteobacteria</taxon>
        <taxon>Caulobacterales</taxon>
        <taxon>Caulobacteraceae</taxon>
        <taxon>Phenylobacterium</taxon>
    </lineage>
</organism>
<accession>A0A328BH02</accession>
<dbReference type="AlphaFoldDB" id="A0A328BH02"/>
<dbReference type="OrthoDB" id="7199783at2"/>
<dbReference type="EMBL" id="QFYS01000003">
    <property type="protein sequence ID" value="RAK66393.1"/>
    <property type="molecule type" value="Genomic_DNA"/>
</dbReference>
<dbReference type="Pfam" id="PF03432">
    <property type="entry name" value="Relaxase"/>
    <property type="match status" value="1"/>
</dbReference>
<reference evidence="2 3" key="1">
    <citation type="submission" date="2018-05" db="EMBL/GenBank/DDBJ databases">
        <authorList>
            <person name="Lanie J.A."/>
            <person name="Ng W.-L."/>
            <person name="Kazmierczak K.M."/>
            <person name="Andrzejewski T.M."/>
            <person name="Davidsen T.M."/>
            <person name="Wayne K.J."/>
            <person name="Tettelin H."/>
            <person name="Glass J.I."/>
            <person name="Rusch D."/>
            <person name="Podicherti R."/>
            <person name="Tsui H.-C.T."/>
            <person name="Winkler M.E."/>
        </authorList>
    </citation>
    <scope>NUCLEOTIDE SEQUENCE [LARGE SCALE GENOMIC DNA]</scope>
    <source>
        <strain evidence="2 3">BUT-10</strain>
    </source>
</reference>
<evidence type="ECO:0000313" key="2">
    <source>
        <dbReference type="EMBL" id="RAK66393.1"/>
    </source>
</evidence>
<sequence length="355" mass="40119">MSEFRTVAGFEDVWRPPVRTRARRPEEVLSPGSSGATTRARLQRIVRRAPEVMVKVTGRTRDPAHLAAHLSYLTRNGELAAEDRDGCMIEGRREVADLARDWSAAEMMDSRRRQNSPFGVSLILSMPAGTDALRLRDAARAFAREAFADRHDYVFVLHTDTAHPHVHLTVRARSDDGVRLNPKKADLETWRQSFARALRERGVEAEATPRRARGVTRKAERGAIRRLRQRHEGGHGAVGRVAREKLRQAGLLAFGGSIELTPWERQVAARQSQIRRIYLAQAKLLQSSLDPADRKLGAEVEVFVRSLRPPDTERLALARTLRDANERARSKERGAGRTKDRAWRVADMRRCSDGR</sequence>
<evidence type="ECO:0000259" key="1">
    <source>
        <dbReference type="Pfam" id="PF03432"/>
    </source>
</evidence>
<dbReference type="Gene3D" id="3.30.930.30">
    <property type="match status" value="1"/>
</dbReference>
<dbReference type="InterPro" id="IPR005094">
    <property type="entry name" value="Endonuclease_MobA/VirD2"/>
</dbReference>
<dbReference type="Proteomes" id="UP000249524">
    <property type="component" value="Unassembled WGS sequence"/>
</dbReference>
<dbReference type="RefSeq" id="WP_111275702.1">
    <property type="nucleotide sequence ID" value="NZ_QFYS01000003.1"/>
</dbReference>
<feature type="domain" description="MobA/VirD2-like nuclease" evidence="1">
    <location>
        <begin position="94"/>
        <end position="202"/>
    </location>
</feature>
<protein>
    <recommendedName>
        <fullName evidence="1">MobA/VirD2-like nuclease domain-containing protein</fullName>
    </recommendedName>
</protein>
<evidence type="ECO:0000313" key="3">
    <source>
        <dbReference type="Proteomes" id="UP000249524"/>
    </source>
</evidence>
<keyword evidence="3" id="KW-1185">Reference proteome</keyword>
<name>A0A328BH02_9CAUL</name>